<dbReference type="EMBL" id="ML993847">
    <property type="protein sequence ID" value="KAF2205974.1"/>
    <property type="molecule type" value="Genomic_DNA"/>
</dbReference>
<comment type="caution">
    <text evidence="6">The sequence shown here is derived from an EMBL/GenBank/DDBJ whole genome shotgun (WGS) entry which is preliminary data.</text>
</comment>
<dbReference type="PANTHER" id="PTHR46720:SF3">
    <property type="entry name" value="FAD-BINDING DOMAIN-CONTAINING PROTEIN-RELATED"/>
    <property type="match status" value="1"/>
</dbReference>
<protein>
    <submittedName>
        <fullName evidence="6">FAD/NAD(P)-binding domain-containing protein</fullName>
    </submittedName>
</protein>
<keyword evidence="7" id="KW-1185">Reference proteome</keyword>
<dbReference type="SUPFAM" id="SSF54373">
    <property type="entry name" value="FAD-linked reductases, C-terminal domain"/>
    <property type="match status" value="1"/>
</dbReference>
<dbReference type="AlphaFoldDB" id="A0A9P4MU26"/>
<feature type="domain" description="FAD-binding" evidence="5">
    <location>
        <begin position="8"/>
        <end position="363"/>
    </location>
</feature>
<sequence>MTTGKPLSVAIVGGGIGGLCLAIGLLQCPHIKLDIYEAAPEFKEIGAGVALGPNAQRALEMISPAAAKAFLRHATPNISPEHAKLWFDFRYGLRGPNYGTVLGKVENQTGQQTVHRAKFLEELAKLVPKDISHFGKRLVRVEELDPGQGVRLHFQDGESVTAQCVIGADGVHSVVRNSLLRGEAKAMFSGIVSYRGLIPMDAARAKLGKYAEDSYMWTGEDGMVMTYPIDFGKTLNVVCAKYGRESWDYPTYMLPVDASLLKKDYEGWGEIPSKVVDMIEKPTLWAMLEHPPAPFYNSANIAIMGDAAHATTPFQGQGAGQAIEDALVLCRLFRYVRTPALVAPALAAYDAVRRERTQRVVKTSREAIEEYSLYHPKVNGDVGKWRELWSQRMKWIWDIDLAEHNDEALQKMKSLVQPPLERNDAPIVIKDLRSLMYRLRSILR</sequence>
<dbReference type="InterPro" id="IPR002938">
    <property type="entry name" value="FAD-bd"/>
</dbReference>
<dbReference type="PANTHER" id="PTHR46720">
    <property type="entry name" value="HYDROXYLASE, PUTATIVE (AFU_ORTHOLOGUE AFUA_3G01460)-RELATED"/>
    <property type="match status" value="1"/>
</dbReference>
<evidence type="ECO:0000313" key="7">
    <source>
        <dbReference type="Proteomes" id="UP000799536"/>
    </source>
</evidence>
<keyword evidence="4" id="KW-0812">Transmembrane</keyword>
<proteinExistence type="predicted"/>
<keyword evidence="4" id="KW-0472">Membrane</keyword>
<evidence type="ECO:0000256" key="4">
    <source>
        <dbReference type="SAM" id="Phobius"/>
    </source>
</evidence>
<reference evidence="6" key="1">
    <citation type="journal article" date="2020" name="Stud. Mycol.">
        <title>101 Dothideomycetes genomes: a test case for predicting lifestyles and emergence of pathogens.</title>
        <authorList>
            <person name="Haridas S."/>
            <person name="Albert R."/>
            <person name="Binder M."/>
            <person name="Bloem J."/>
            <person name="Labutti K."/>
            <person name="Salamov A."/>
            <person name="Andreopoulos B."/>
            <person name="Baker S."/>
            <person name="Barry K."/>
            <person name="Bills G."/>
            <person name="Bluhm B."/>
            <person name="Cannon C."/>
            <person name="Castanera R."/>
            <person name="Culley D."/>
            <person name="Daum C."/>
            <person name="Ezra D."/>
            <person name="Gonzalez J."/>
            <person name="Henrissat B."/>
            <person name="Kuo A."/>
            <person name="Liang C."/>
            <person name="Lipzen A."/>
            <person name="Lutzoni F."/>
            <person name="Magnuson J."/>
            <person name="Mondo S."/>
            <person name="Nolan M."/>
            <person name="Ohm R."/>
            <person name="Pangilinan J."/>
            <person name="Park H.-J."/>
            <person name="Ramirez L."/>
            <person name="Alfaro M."/>
            <person name="Sun H."/>
            <person name="Tritt A."/>
            <person name="Yoshinaga Y."/>
            <person name="Zwiers L.-H."/>
            <person name="Turgeon B."/>
            <person name="Goodwin S."/>
            <person name="Spatafora J."/>
            <person name="Crous P."/>
            <person name="Grigoriev I."/>
        </authorList>
    </citation>
    <scope>NUCLEOTIDE SEQUENCE</scope>
    <source>
        <strain evidence="6">ATCC 74209</strain>
    </source>
</reference>
<keyword evidence="3" id="KW-0560">Oxidoreductase</keyword>
<dbReference type="PRINTS" id="PR00420">
    <property type="entry name" value="RNGMNOXGNASE"/>
</dbReference>
<feature type="transmembrane region" description="Helical" evidence="4">
    <location>
        <begin position="7"/>
        <end position="26"/>
    </location>
</feature>
<evidence type="ECO:0000256" key="1">
    <source>
        <dbReference type="ARBA" id="ARBA00022630"/>
    </source>
</evidence>
<gene>
    <name evidence="6" type="ORF">GQ43DRAFT_384716</name>
</gene>
<keyword evidence="1" id="KW-0285">Flavoprotein</keyword>
<dbReference type="GO" id="GO:0016491">
    <property type="term" value="F:oxidoreductase activity"/>
    <property type="evidence" value="ECO:0007669"/>
    <property type="project" value="UniProtKB-KW"/>
</dbReference>
<dbReference type="SUPFAM" id="SSF51905">
    <property type="entry name" value="FAD/NAD(P)-binding domain"/>
    <property type="match status" value="1"/>
</dbReference>
<keyword evidence="2" id="KW-0274">FAD</keyword>
<evidence type="ECO:0000259" key="5">
    <source>
        <dbReference type="Pfam" id="PF01494"/>
    </source>
</evidence>
<evidence type="ECO:0000256" key="2">
    <source>
        <dbReference type="ARBA" id="ARBA00022827"/>
    </source>
</evidence>
<dbReference type="Gene3D" id="3.50.50.60">
    <property type="entry name" value="FAD/NAD(P)-binding domain"/>
    <property type="match status" value="1"/>
</dbReference>
<keyword evidence="4" id="KW-1133">Transmembrane helix</keyword>
<evidence type="ECO:0000256" key="3">
    <source>
        <dbReference type="ARBA" id="ARBA00023002"/>
    </source>
</evidence>
<dbReference type="Pfam" id="PF01494">
    <property type="entry name" value="FAD_binding_3"/>
    <property type="match status" value="1"/>
</dbReference>
<dbReference type="Proteomes" id="UP000799536">
    <property type="component" value="Unassembled WGS sequence"/>
</dbReference>
<dbReference type="InterPro" id="IPR051104">
    <property type="entry name" value="FAD_monoxygenase"/>
</dbReference>
<dbReference type="GO" id="GO:0044550">
    <property type="term" value="P:secondary metabolite biosynthetic process"/>
    <property type="evidence" value="ECO:0007669"/>
    <property type="project" value="TreeGrafter"/>
</dbReference>
<evidence type="ECO:0000313" key="6">
    <source>
        <dbReference type="EMBL" id="KAF2205974.1"/>
    </source>
</evidence>
<name>A0A9P4MU26_9PLEO</name>
<accession>A0A9P4MU26</accession>
<organism evidence="6 7">
    <name type="scientific">Delitschia confertaspora ATCC 74209</name>
    <dbReference type="NCBI Taxonomy" id="1513339"/>
    <lineage>
        <taxon>Eukaryota</taxon>
        <taxon>Fungi</taxon>
        <taxon>Dikarya</taxon>
        <taxon>Ascomycota</taxon>
        <taxon>Pezizomycotina</taxon>
        <taxon>Dothideomycetes</taxon>
        <taxon>Pleosporomycetidae</taxon>
        <taxon>Pleosporales</taxon>
        <taxon>Delitschiaceae</taxon>
        <taxon>Delitschia</taxon>
    </lineage>
</organism>
<dbReference type="OrthoDB" id="417877at2759"/>
<dbReference type="InterPro" id="IPR036188">
    <property type="entry name" value="FAD/NAD-bd_sf"/>
</dbReference>
<dbReference type="GO" id="GO:0071949">
    <property type="term" value="F:FAD binding"/>
    <property type="evidence" value="ECO:0007669"/>
    <property type="project" value="InterPro"/>
</dbReference>